<evidence type="ECO:0000313" key="3">
    <source>
        <dbReference type="Proteomes" id="UP001159042"/>
    </source>
</evidence>
<dbReference type="Proteomes" id="UP001159042">
    <property type="component" value="Unassembled WGS sequence"/>
</dbReference>
<dbReference type="AlphaFoldDB" id="A0AAV8VBX2"/>
<reference evidence="2 3" key="1">
    <citation type="journal article" date="2023" name="Insect Mol. Biol.">
        <title>Genome sequencing provides insights into the evolution of gene families encoding plant cell wall-degrading enzymes in longhorned beetles.</title>
        <authorList>
            <person name="Shin N.R."/>
            <person name="Okamura Y."/>
            <person name="Kirsch R."/>
            <person name="Pauchet Y."/>
        </authorList>
    </citation>
    <scope>NUCLEOTIDE SEQUENCE [LARGE SCALE GENOMIC DNA]</scope>
    <source>
        <strain evidence="2">EAD_L_NR</strain>
    </source>
</reference>
<dbReference type="EMBL" id="JANEYG010000170">
    <property type="protein sequence ID" value="KAJ8911655.1"/>
    <property type="molecule type" value="Genomic_DNA"/>
</dbReference>
<protein>
    <recommendedName>
        <fullName evidence="4">RNase H type-1 domain-containing protein</fullName>
    </recommendedName>
</protein>
<sequence>ELGVSRDTGDTGTNLAEILSNVLPLSADAKLKEKSSDSSNGCSEVSESSSTSSEISSSITNLSSSLINAATSTGTSKAPGSQLTHKPIPFQRHPTIGLELTNKLLAIEKDPTLDPIEREQRKQTLCFAYSNLSGAFFTGSDSVENVVALGSYRCTSKAVWNCPQTLSWVGRTNRLTLVWIPGHIGLRGNEVADSLARRGAASEFIRLEPVLGLYYSTARSVIRSWPEDHTLQYWWGLPGLAHSKRFMPSPLKARSKKLLELSRINLGALAGLYT</sequence>
<dbReference type="Gene3D" id="3.30.420.10">
    <property type="entry name" value="Ribonuclease H-like superfamily/Ribonuclease H"/>
    <property type="match status" value="1"/>
</dbReference>
<evidence type="ECO:0000256" key="1">
    <source>
        <dbReference type="SAM" id="MobiDB-lite"/>
    </source>
</evidence>
<comment type="caution">
    <text evidence="2">The sequence shown here is derived from an EMBL/GenBank/DDBJ whole genome shotgun (WGS) entry which is preliminary data.</text>
</comment>
<evidence type="ECO:0008006" key="4">
    <source>
        <dbReference type="Google" id="ProtNLM"/>
    </source>
</evidence>
<keyword evidence="3" id="KW-1185">Reference proteome</keyword>
<feature type="compositionally biased region" description="Low complexity" evidence="1">
    <location>
        <begin position="37"/>
        <end position="54"/>
    </location>
</feature>
<dbReference type="SUPFAM" id="SSF53098">
    <property type="entry name" value="Ribonuclease H-like"/>
    <property type="match status" value="1"/>
</dbReference>
<accession>A0AAV8VBX2</accession>
<feature type="region of interest" description="Disordered" evidence="1">
    <location>
        <begin position="30"/>
        <end position="54"/>
    </location>
</feature>
<dbReference type="GO" id="GO:0003676">
    <property type="term" value="F:nucleic acid binding"/>
    <property type="evidence" value="ECO:0007669"/>
    <property type="project" value="InterPro"/>
</dbReference>
<proteinExistence type="predicted"/>
<gene>
    <name evidence="2" type="ORF">NQ315_006001</name>
</gene>
<evidence type="ECO:0000313" key="2">
    <source>
        <dbReference type="EMBL" id="KAJ8911655.1"/>
    </source>
</evidence>
<name>A0AAV8VBX2_9CUCU</name>
<dbReference type="InterPro" id="IPR012337">
    <property type="entry name" value="RNaseH-like_sf"/>
</dbReference>
<feature type="non-terminal residue" evidence="2">
    <location>
        <position position="1"/>
    </location>
</feature>
<organism evidence="2 3">
    <name type="scientific">Exocentrus adspersus</name>
    <dbReference type="NCBI Taxonomy" id="1586481"/>
    <lineage>
        <taxon>Eukaryota</taxon>
        <taxon>Metazoa</taxon>
        <taxon>Ecdysozoa</taxon>
        <taxon>Arthropoda</taxon>
        <taxon>Hexapoda</taxon>
        <taxon>Insecta</taxon>
        <taxon>Pterygota</taxon>
        <taxon>Neoptera</taxon>
        <taxon>Endopterygota</taxon>
        <taxon>Coleoptera</taxon>
        <taxon>Polyphaga</taxon>
        <taxon>Cucujiformia</taxon>
        <taxon>Chrysomeloidea</taxon>
        <taxon>Cerambycidae</taxon>
        <taxon>Lamiinae</taxon>
        <taxon>Acanthocinini</taxon>
        <taxon>Exocentrus</taxon>
    </lineage>
</organism>
<dbReference type="InterPro" id="IPR036397">
    <property type="entry name" value="RNaseH_sf"/>
</dbReference>